<dbReference type="OrthoDB" id="4424523at2759"/>
<dbReference type="EMBL" id="JAATWM020000002">
    <property type="protein sequence ID" value="KAF9881466.1"/>
    <property type="molecule type" value="Genomic_DNA"/>
</dbReference>
<dbReference type="RefSeq" id="XP_038750927.1">
    <property type="nucleotide sequence ID" value="XM_038883332.1"/>
</dbReference>
<reference evidence="1" key="1">
    <citation type="submission" date="2020-03" db="EMBL/GenBank/DDBJ databases">
        <authorList>
            <person name="He L."/>
        </authorList>
    </citation>
    <scope>NUCLEOTIDE SEQUENCE</scope>
    <source>
        <strain evidence="1">CkLH20</strain>
    </source>
</reference>
<dbReference type="GeneID" id="62156406"/>
<proteinExistence type="predicted"/>
<comment type="caution">
    <text evidence="1">The sequence shown here is derived from an EMBL/GenBank/DDBJ whole genome shotgun (WGS) entry which is preliminary data.</text>
</comment>
<dbReference type="Proteomes" id="UP000781932">
    <property type="component" value="Unassembled WGS sequence"/>
</dbReference>
<name>A0A9P6II42_9PEZI</name>
<sequence>MASSSTMWPKAFSKPMPTITSRYLLRQQASAQVITHRPFGAPFTITPPQLRLQTHAFSQRHLTSFSMRPVPQEPPPKSISGEDWEALSPEAKIQWLGDDKWGWVVYRCSYAKEFDGAWGDLKRRITQGMRGAIARSDAPYIAQTMDFVFVEDPLLEGASVHELRRRFQTWARENNTTSIDMEDEKQGSRGSRYEFFLRVDGEGLWNGYVGLVRGWPCSPGSEDWMKIRAGAVAPALYIMLDDPEVWYAYYTPPEIGVCGAL</sequence>
<gene>
    <name evidence="1" type="ORF">CkaCkLH20_00612</name>
</gene>
<keyword evidence="2" id="KW-1185">Reference proteome</keyword>
<dbReference type="AlphaFoldDB" id="A0A9P6II42"/>
<reference evidence="1" key="2">
    <citation type="submission" date="2020-11" db="EMBL/GenBank/DDBJ databases">
        <title>Whole genome sequencing of Colletotrichum sp.</title>
        <authorList>
            <person name="Li H."/>
        </authorList>
    </citation>
    <scope>NUCLEOTIDE SEQUENCE</scope>
    <source>
        <strain evidence="1">CkLH20</strain>
    </source>
</reference>
<protein>
    <submittedName>
        <fullName evidence="1">Uncharacterized protein</fullName>
    </submittedName>
</protein>
<accession>A0A9P6II42</accession>
<evidence type="ECO:0000313" key="2">
    <source>
        <dbReference type="Proteomes" id="UP000781932"/>
    </source>
</evidence>
<evidence type="ECO:0000313" key="1">
    <source>
        <dbReference type="EMBL" id="KAF9881466.1"/>
    </source>
</evidence>
<organism evidence="1 2">
    <name type="scientific">Colletotrichum karsti</name>
    <dbReference type="NCBI Taxonomy" id="1095194"/>
    <lineage>
        <taxon>Eukaryota</taxon>
        <taxon>Fungi</taxon>
        <taxon>Dikarya</taxon>
        <taxon>Ascomycota</taxon>
        <taxon>Pezizomycotina</taxon>
        <taxon>Sordariomycetes</taxon>
        <taxon>Hypocreomycetidae</taxon>
        <taxon>Glomerellales</taxon>
        <taxon>Glomerellaceae</taxon>
        <taxon>Colletotrichum</taxon>
        <taxon>Colletotrichum boninense species complex</taxon>
    </lineage>
</organism>